<proteinExistence type="predicted"/>
<evidence type="ECO:0000313" key="2">
    <source>
        <dbReference type="EMBL" id="KAF3435170.1"/>
    </source>
</evidence>
<organism evidence="2 3">
    <name type="scientific">Rhamnella rubrinervis</name>
    <dbReference type="NCBI Taxonomy" id="2594499"/>
    <lineage>
        <taxon>Eukaryota</taxon>
        <taxon>Viridiplantae</taxon>
        <taxon>Streptophyta</taxon>
        <taxon>Embryophyta</taxon>
        <taxon>Tracheophyta</taxon>
        <taxon>Spermatophyta</taxon>
        <taxon>Magnoliopsida</taxon>
        <taxon>eudicotyledons</taxon>
        <taxon>Gunneridae</taxon>
        <taxon>Pentapetalae</taxon>
        <taxon>rosids</taxon>
        <taxon>fabids</taxon>
        <taxon>Rosales</taxon>
        <taxon>Rhamnaceae</taxon>
        <taxon>rhamnoid group</taxon>
        <taxon>Rhamneae</taxon>
        <taxon>Rhamnella</taxon>
    </lineage>
</organism>
<feature type="compositionally biased region" description="Low complexity" evidence="1">
    <location>
        <begin position="64"/>
        <end position="77"/>
    </location>
</feature>
<name>A0A8K0DQ55_9ROSA</name>
<gene>
    <name evidence="2" type="ORF">FNV43_RR22257</name>
</gene>
<feature type="compositionally biased region" description="Pro residues" evidence="1">
    <location>
        <begin position="40"/>
        <end position="63"/>
    </location>
</feature>
<evidence type="ECO:0000313" key="3">
    <source>
        <dbReference type="Proteomes" id="UP000796880"/>
    </source>
</evidence>
<feature type="region of interest" description="Disordered" evidence="1">
    <location>
        <begin position="39"/>
        <end position="87"/>
    </location>
</feature>
<protein>
    <submittedName>
        <fullName evidence="2">Uncharacterized protein</fullName>
    </submittedName>
</protein>
<dbReference type="AlphaFoldDB" id="A0A8K0DQ55"/>
<dbReference type="Proteomes" id="UP000796880">
    <property type="component" value="Unassembled WGS sequence"/>
</dbReference>
<accession>A0A8K0DQ55</accession>
<dbReference type="EMBL" id="VOIH02000010">
    <property type="protein sequence ID" value="KAF3435170.1"/>
    <property type="molecule type" value="Genomic_DNA"/>
</dbReference>
<reference evidence="2" key="1">
    <citation type="submission" date="2020-03" db="EMBL/GenBank/DDBJ databases">
        <title>A high-quality chromosome-level genome assembly of a woody plant with both climbing and erect habits, Rhamnella rubrinervis.</title>
        <authorList>
            <person name="Lu Z."/>
            <person name="Yang Y."/>
            <person name="Zhu X."/>
            <person name="Sun Y."/>
        </authorList>
    </citation>
    <scope>NUCLEOTIDE SEQUENCE</scope>
    <source>
        <strain evidence="2">BYM</strain>
        <tissue evidence="2">Leaf</tissue>
    </source>
</reference>
<comment type="caution">
    <text evidence="2">The sequence shown here is derived from an EMBL/GenBank/DDBJ whole genome shotgun (WGS) entry which is preliminary data.</text>
</comment>
<keyword evidence="3" id="KW-1185">Reference proteome</keyword>
<evidence type="ECO:0000256" key="1">
    <source>
        <dbReference type="SAM" id="MobiDB-lite"/>
    </source>
</evidence>
<sequence>MAFRNSFLVFFFGAFAIVSNIIGGLAARQLLQITTQPNLPKLPPLPTIPNLPNPTTSLPPLPSMPTTLPQPSQLAKPTLPPLPSLPSIPTTLPKLSLPPLPATASLPNMPSIRTIPTIFRTTIPSIPFLSPPPSKTSP</sequence>